<evidence type="ECO:0000313" key="3">
    <source>
        <dbReference type="Proteomes" id="UP001275315"/>
    </source>
</evidence>
<comment type="caution">
    <text evidence="2">The sequence shown here is derived from an EMBL/GenBank/DDBJ whole genome shotgun (WGS) entry which is preliminary data.</text>
</comment>
<accession>A0ABU5CQN7</accession>
<keyword evidence="1" id="KW-0472">Membrane</keyword>
<dbReference type="RefSeq" id="WP_320379376.1">
    <property type="nucleotide sequence ID" value="NZ_JAWDIQ010000001.1"/>
</dbReference>
<reference evidence="2 3" key="1">
    <citation type="submission" date="2023-10" db="EMBL/GenBank/DDBJ databases">
        <title>Virgibacillus soli CC-YMP-6 genome.</title>
        <authorList>
            <person name="Miliotis G."/>
            <person name="Sengupta P."/>
            <person name="Hameed A."/>
            <person name="Chuvochina M."/>
            <person name="Mcdonagh F."/>
            <person name="Simpson A.C."/>
            <person name="Singh N.K."/>
            <person name="Rekha P.D."/>
            <person name="Raman K."/>
            <person name="Hugenholtz P."/>
            <person name="Venkateswaran K."/>
        </authorList>
    </citation>
    <scope>NUCLEOTIDE SEQUENCE [LARGE SCALE GENOMIC DNA]</scope>
    <source>
        <strain evidence="2 3">CC-YMP-6</strain>
    </source>
</reference>
<protein>
    <submittedName>
        <fullName evidence="2">Uncharacterized protein</fullName>
    </submittedName>
</protein>
<keyword evidence="1" id="KW-1133">Transmembrane helix</keyword>
<feature type="transmembrane region" description="Helical" evidence="1">
    <location>
        <begin position="20"/>
        <end position="39"/>
    </location>
</feature>
<evidence type="ECO:0000313" key="2">
    <source>
        <dbReference type="EMBL" id="MDY0408661.1"/>
    </source>
</evidence>
<sequence length="60" mass="7154">MYFAWPLIPQASSQLESIFWGTWLVFFMLVVGANLANLLQLNDPPVMEQDYEQRYRTHNY</sequence>
<organism evidence="2 3">
    <name type="scientific">Paracerasibacillus soli</name>
    <dbReference type="NCBI Taxonomy" id="480284"/>
    <lineage>
        <taxon>Bacteria</taxon>
        <taxon>Bacillati</taxon>
        <taxon>Bacillota</taxon>
        <taxon>Bacilli</taxon>
        <taxon>Bacillales</taxon>
        <taxon>Bacillaceae</taxon>
        <taxon>Paracerasibacillus</taxon>
    </lineage>
</organism>
<dbReference type="EMBL" id="JAWDIQ010000001">
    <property type="protein sequence ID" value="MDY0408661.1"/>
    <property type="molecule type" value="Genomic_DNA"/>
</dbReference>
<keyword evidence="3" id="KW-1185">Reference proteome</keyword>
<gene>
    <name evidence="2" type="ORF">RWD45_08975</name>
</gene>
<proteinExistence type="predicted"/>
<evidence type="ECO:0000256" key="1">
    <source>
        <dbReference type="SAM" id="Phobius"/>
    </source>
</evidence>
<name>A0ABU5CQN7_9BACI</name>
<dbReference type="Proteomes" id="UP001275315">
    <property type="component" value="Unassembled WGS sequence"/>
</dbReference>
<keyword evidence="1" id="KW-0812">Transmembrane</keyword>